<keyword evidence="6" id="KW-1185">Reference proteome</keyword>
<dbReference type="RefSeq" id="WP_316699655.1">
    <property type="nucleotide sequence ID" value="NZ_CP136336.1"/>
</dbReference>
<protein>
    <submittedName>
        <fullName evidence="5">Beta-ketoacyl synthase N-terminal-like domain-containing protein</fullName>
    </submittedName>
</protein>
<evidence type="ECO:0000256" key="1">
    <source>
        <dbReference type="ARBA" id="ARBA00008467"/>
    </source>
</evidence>
<keyword evidence="2 3" id="KW-0808">Transferase</keyword>
<evidence type="ECO:0000256" key="3">
    <source>
        <dbReference type="RuleBase" id="RU003694"/>
    </source>
</evidence>
<proteinExistence type="inferred from homology"/>
<evidence type="ECO:0000313" key="6">
    <source>
        <dbReference type="Proteomes" id="UP001303946"/>
    </source>
</evidence>
<feature type="domain" description="Ketosynthase family 3 (KS3)" evidence="4">
    <location>
        <begin position="1"/>
        <end position="348"/>
    </location>
</feature>
<sequence length="351" mass="36102">MNEAFIAGRALVSALGPDLGSAMTALAAGAAPRSITLSDGSAWPCYTIDDDEADWVSRSRRLIQRAVAEAGALDRRGALFVASSSLDIGLLETTHDFVRDHHEFAETVAGWLGWQGPVYTVSTACTSGLNALLSARTLVRHGVVPEALVLGLELRNTLTLGGFAGMQLLSPTGALPYGLGRNGLVLGEAVAALHVSAQPSRWRIAGGANVVDGRDPAGSIESAVIDMCHQALADSGLTASDISLVKPQAAGGAASDATEARALRQVFDPLPPLVSFKAAIGHTLGASGIAELALLTACLECGAWPRADHAQDPALQAPLANVPPSHARHVLASILGFGGGHTAVVLEDMRA</sequence>
<dbReference type="Gene3D" id="3.40.47.10">
    <property type="match status" value="1"/>
</dbReference>
<dbReference type="InterPro" id="IPR016039">
    <property type="entry name" value="Thiolase-like"/>
</dbReference>
<dbReference type="InterPro" id="IPR014031">
    <property type="entry name" value="Ketoacyl_synth_C"/>
</dbReference>
<dbReference type="Pfam" id="PF02801">
    <property type="entry name" value="Ketoacyl-synt_C"/>
    <property type="match status" value="1"/>
</dbReference>
<comment type="similarity">
    <text evidence="1 3">Belongs to the thiolase-like superfamily. Beta-ketoacyl-ACP synthases family.</text>
</comment>
<dbReference type="PANTHER" id="PTHR11712">
    <property type="entry name" value="POLYKETIDE SYNTHASE-RELATED"/>
    <property type="match status" value="1"/>
</dbReference>
<evidence type="ECO:0000256" key="2">
    <source>
        <dbReference type="ARBA" id="ARBA00022679"/>
    </source>
</evidence>
<dbReference type="InterPro" id="IPR018201">
    <property type="entry name" value="Ketoacyl_synth_AS"/>
</dbReference>
<dbReference type="InterPro" id="IPR014030">
    <property type="entry name" value="Ketoacyl_synth_N"/>
</dbReference>
<evidence type="ECO:0000313" key="5">
    <source>
        <dbReference type="EMBL" id="WOB06992.1"/>
    </source>
</evidence>
<name>A0ABZ0CPV3_9BURK</name>
<gene>
    <name evidence="5" type="ORF">RXV79_18960</name>
</gene>
<dbReference type="PANTHER" id="PTHR11712:SF347">
    <property type="entry name" value="BETA KETOACYL-ACYL CARRIER PROTEIN SYNTHASE"/>
    <property type="match status" value="1"/>
</dbReference>
<dbReference type="SMART" id="SM00825">
    <property type="entry name" value="PKS_KS"/>
    <property type="match status" value="1"/>
</dbReference>
<dbReference type="PROSITE" id="PS00606">
    <property type="entry name" value="KS3_1"/>
    <property type="match status" value="1"/>
</dbReference>
<reference evidence="5 6" key="1">
    <citation type="submission" date="2023-10" db="EMBL/GenBank/DDBJ databases">
        <title>Bacteria for the degradation of biodegradable plastic PBAT(Polybutylene adipate terephthalate).</title>
        <authorList>
            <person name="Weon H.-Y."/>
            <person name="Yeon J."/>
        </authorList>
    </citation>
    <scope>NUCLEOTIDE SEQUENCE [LARGE SCALE GENOMIC DNA]</scope>
    <source>
        <strain evidence="5 6">SBD 7-3</strain>
    </source>
</reference>
<dbReference type="InterPro" id="IPR000794">
    <property type="entry name" value="Beta-ketoacyl_synthase"/>
</dbReference>
<dbReference type="PROSITE" id="PS52004">
    <property type="entry name" value="KS3_2"/>
    <property type="match status" value="1"/>
</dbReference>
<dbReference type="EMBL" id="CP136336">
    <property type="protein sequence ID" value="WOB06992.1"/>
    <property type="molecule type" value="Genomic_DNA"/>
</dbReference>
<dbReference type="Pfam" id="PF00109">
    <property type="entry name" value="ketoacyl-synt"/>
    <property type="match status" value="1"/>
</dbReference>
<evidence type="ECO:0000259" key="4">
    <source>
        <dbReference type="PROSITE" id="PS52004"/>
    </source>
</evidence>
<accession>A0ABZ0CPV3</accession>
<dbReference type="Proteomes" id="UP001303946">
    <property type="component" value="Chromosome"/>
</dbReference>
<organism evidence="5 6">
    <name type="scientific">Piscinibacter gummiphilus</name>
    <dbReference type="NCBI Taxonomy" id="946333"/>
    <lineage>
        <taxon>Bacteria</taxon>
        <taxon>Pseudomonadati</taxon>
        <taxon>Pseudomonadota</taxon>
        <taxon>Betaproteobacteria</taxon>
        <taxon>Burkholderiales</taxon>
        <taxon>Sphaerotilaceae</taxon>
        <taxon>Piscinibacter</taxon>
    </lineage>
</organism>
<dbReference type="InterPro" id="IPR020841">
    <property type="entry name" value="PKS_Beta-ketoAc_synthase_dom"/>
</dbReference>
<dbReference type="SUPFAM" id="SSF53901">
    <property type="entry name" value="Thiolase-like"/>
    <property type="match status" value="1"/>
</dbReference>